<keyword evidence="1" id="KW-0805">Transcription regulation</keyword>
<reference evidence="5" key="2">
    <citation type="journal article" date="2022" name="Syst. Appl. Microbiol.">
        <title>Physiological and genomic characterisation of Luteimonas fraxinea sp. nov., a bacterial species associated with trees tolerant to ash dieback.</title>
        <authorList>
            <person name="Ulrich K."/>
            <person name="Becker R."/>
            <person name="Behrendt U."/>
            <person name="Kube M."/>
            <person name="Schneck V."/>
            <person name="Ulrich A."/>
        </authorList>
    </citation>
    <scope>NUCLEOTIDE SEQUENCE</scope>
    <source>
        <strain evidence="5">A1P009</strain>
    </source>
</reference>
<evidence type="ECO:0000259" key="4">
    <source>
        <dbReference type="PROSITE" id="PS50949"/>
    </source>
</evidence>
<feature type="domain" description="HTH gntR-type" evidence="4">
    <location>
        <begin position="5"/>
        <end position="72"/>
    </location>
</feature>
<dbReference type="Gene3D" id="1.10.10.10">
    <property type="entry name" value="Winged helix-like DNA-binding domain superfamily/Winged helix DNA-binding domain"/>
    <property type="match status" value="1"/>
</dbReference>
<evidence type="ECO:0000313" key="5">
    <source>
        <dbReference type="EMBL" id="MCD9098123.1"/>
    </source>
</evidence>
<proteinExistence type="predicted"/>
<accession>A0ABS8UF40</accession>
<protein>
    <submittedName>
        <fullName evidence="5">GntR family transcriptional regulator</fullName>
    </submittedName>
</protein>
<evidence type="ECO:0000256" key="1">
    <source>
        <dbReference type="ARBA" id="ARBA00023015"/>
    </source>
</evidence>
<organism evidence="5 6">
    <name type="scientific">Luteimonas fraxinea</name>
    <dbReference type="NCBI Taxonomy" id="2901869"/>
    <lineage>
        <taxon>Bacteria</taxon>
        <taxon>Pseudomonadati</taxon>
        <taxon>Pseudomonadota</taxon>
        <taxon>Gammaproteobacteria</taxon>
        <taxon>Lysobacterales</taxon>
        <taxon>Lysobacteraceae</taxon>
        <taxon>Luteimonas</taxon>
    </lineage>
</organism>
<dbReference type="InterPro" id="IPR000524">
    <property type="entry name" value="Tscrpt_reg_HTH_GntR"/>
</dbReference>
<sequence>MNAIHTKSTFLYERIRRALQAGRYVPGQRIEPAAMAREFKTSQTPVRLALYRLIGEGMISDHARGGLFVPLLSDLMLRDRYEWMERLLLVACEIGWSETPHRHRKLLTLGDDSDLAKATWKLFDAIAEETGKRSLHDAVRRINDQLAPVRRAKESLIDNVHAEFADLHTAWRDRDVTALKTGISAYHDRRKQLVPKIVALLIEQSEHLH</sequence>
<dbReference type="Pfam" id="PF00392">
    <property type="entry name" value="GntR"/>
    <property type="match status" value="1"/>
</dbReference>
<dbReference type="PANTHER" id="PTHR43537:SF24">
    <property type="entry name" value="GLUCONATE OPERON TRANSCRIPTIONAL REPRESSOR"/>
    <property type="match status" value="1"/>
</dbReference>
<dbReference type="EMBL" id="JAJQKU010000004">
    <property type="protein sequence ID" value="MCD9098123.1"/>
    <property type="molecule type" value="Genomic_DNA"/>
</dbReference>
<dbReference type="PANTHER" id="PTHR43537">
    <property type="entry name" value="TRANSCRIPTIONAL REGULATOR, GNTR FAMILY"/>
    <property type="match status" value="1"/>
</dbReference>
<dbReference type="InterPro" id="IPR036390">
    <property type="entry name" value="WH_DNA-bd_sf"/>
</dbReference>
<dbReference type="SUPFAM" id="SSF46785">
    <property type="entry name" value="Winged helix' DNA-binding domain"/>
    <property type="match status" value="1"/>
</dbReference>
<keyword evidence="3" id="KW-0804">Transcription</keyword>
<keyword evidence="2" id="KW-0238">DNA-binding</keyword>
<dbReference type="SMART" id="SM00345">
    <property type="entry name" value="HTH_GNTR"/>
    <property type="match status" value="1"/>
</dbReference>
<evidence type="ECO:0000256" key="3">
    <source>
        <dbReference type="ARBA" id="ARBA00023163"/>
    </source>
</evidence>
<evidence type="ECO:0000313" key="6">
    <source>
        <dbReference type="Proteomes" id="UP001430360"/>
    </source>
</evidence>
<dbReference type="Proteomes" id="UP001430360">
    <property type="component" value="Unassembled WGS sequence"/>
</dbReference>
<dbReference type="RefSeq" id="WP_232137303.1">
    <property type="nucleotide sequence ID" value="NZ_CP089507.1"/>
</dbReference>
<name>A0ABS8UF40_9GAMM</name>
<evidence type="ECO:0000256" key="2">
    <source>
        <dbReference type="ARBA" id="ARBA00023125"/>
    </source>
</evidence>
<keyword evidence="6" id="KW-1185">Reference proteome</keyword>
<comment type="caution">
    <text evidence="5">The sequence shown here is derived from an EMBL/GenBank/DDBJ whole genome shotgun (WGS) entry which is preliminary data.</text>
</comment>
<gene>
    <name evidence="5" type="ORF">LTT95_14360</name>
</gene>
<reference evidence="5" key="1">
    <citation type="submission" date="2021-12" db="EMBL/GenBank/DDBJ databases">
        <authorList>
            <person name="Ulrich A."/>
        </authorList>
    </citation>
    <scope>NUCLEOTIDE SEQUENCE</scope>
    <source>
        <strain evidence="5">A1P009</strain>
    </source>
</reference>
<dbReference type="PROSITE" id="PS50949">
    <property type="entry name" value="HTH_GNTR"/>
    <property type="match status" value="1"/>
</dbReference>
<dbReference type="InterPro" id="IPR036388">
    <property type="entry name" value="WH-like_DNA-bd_sf"/>
</dbReference>